<evidence type="ECO:0000259" key="1">
    <source>
        <dbReference type="Pfam" id="PF08874"/>
    </source>
</evidence>
<sequence length="333" mass="37890">MLHIVNGDSVANKLRQGIVQDDILVWREVYPHGPVFSDSEGMDNRLVRAAYLEHTLGILSLDYIQISEAQEKALANCHAYEEIVLWFEHDLFDQTMLCYLLHRLSRLHLPKTKLSLLCIGEYPGIERFMGLGQLTVEQLSPLYGTWKLIGEHELKLGTALWEAYTSPNPQLLQNELDEDTLALPFAHEAFKMHLSRFPSTFNGLGIVEHTTLARIHAGMNTAYELFTDVGSTLHTLGMGDLEYAYHLREMSQAPHPLLQIGEWTEFPRLNPGSMPFPDAIIVLTELGNRVLTGAEDWFSTNGIDEWYGGVHLQGDSPKWRWNPERQCIQNIVI</sequence>
<dbReference type="AlphaFoldDB" id="A0A098MFE1"/>
<comment type="caution">
    <text evidence="2">The sequence shown here is derived from an EMBL/GenBank/DDBJ whole genome shotgun (WGS) entry which is preliminary data.</text>
</comment>
<protein>
    <submittedName>
        <fullName evidence="2">ECF subfamily RNA polymerase sigma-24 factor</fullName>
    </submittedName>
</protein>
<reference evidence="2 3" key="2">
    <citation type="submission" date="2014-10" db="EMBL/GenBank/DDBJ databases">
        <title>Comparative genomics of the Paenibacillus odorifer group.</title>
        <authorList>
            <person name="Tsai Y.-C."/>
            <person name="Martin N."/>
            <person name="Korlach J."/>
            <person name="Wiedmann M."/>
        </authorList>
    </citation>
    <scope>NUCLEOTIDE SEQUENCE [LARGE SCALE GENOMIC DNA]</scope>
    <source>
        <strain evidence="2 3">DSM 18334</strain>
    </source>
</reference>
<gene>
    <name evidence="2" type="ORF">PWYN_13635</name>
</gene>
<dbReference type="InterPro" id="IPR014973">
    <property type="entry name" value="DUF1835"/>
</dbReference>
<name>A0A098MFE1_9BACL</name>
<dbReference type="Proteomes" id="UP000029734">
    <property type="component" value="Unassembled WGS sequence"/>
</dbReference>
<dbReference type="OrthoDB" id="127805at2"/>
<feature type="domain" description="DUF1835" evidence="1">
    <location>
        <begin position="2"/>
        <end position="106"/>
    </location>
</feature>
<dbReference type="RefSeq" id="WP_036652342.1">
    <property type="nucleotide sequence ID" value="NZ_JQCR01000002.1"/>
</dbReference>
<accession>A0A098MFE1</accession>
<proteinExistence type="predicted"/>
<reference evidence="2 3" key="1">
    <citation type="submission" date="2014-08" db="EMBL/GenBank/DDBJ databases">
        <authorList>
            <person name="den Bakker H.C."/>
        </authorList>
    </citation>
    <scope>NUCLEOTIDE SEQUENCE [LARGE SCALE GENOMIC DNA]</scope>
    <source>
        <strain evidence="2 3">DSM 18334</strain>
    </source>
</reference>
<organism evidence="2 3">
    <name type="scientific">Paenibacillus wynnii</name>
    <dbReference type="NCBI Taxonomy" id="268407"/>
    <lineage>
        <taxon>Bacteria</taxon>
        <taxon>Bacillati</taxon>
        <taxon>Bacillota</taxon>
        <taxon>Bacilli</taxon>
        <taxon>Bacillales</taxon>
        <taxon>Paenibacillaceae</taxon>
        <taxon>Paenibacillus</taxon>
    </lineage>
</organism>
<dbReference type="eggNOG" id="ENOG502Z84S">
    <property type="taxonomic scope" value="Bacteria"/>
</dbReference>
<dbReference type="EMBL" id="JQCR01000002">
    <property type="protein sequence ID" value="KGE20257.1"/>
    <property type="molecule type" value="Genomic_DNA"/>
</dbReference>
<evidence type="ECO:0000313" key="3">
    <source>
        <dbReference type="Proteomes" id="UP000029734"/>
    </source>
</evidence>
<keyword evidence="3" id="KW-1185">Reference proteome</keyword>
<dbReference type="STRING" id="268407.PWYN_13635"/>
<dbReference type="Pfam" id="PF08874">
    <property type="entry name" value="DUF1835"/>
    <property type="match status" value="1"/>
</dbReference>
<evidence type="ECO:0000313" key="2">
    <source>
        <dbReference type="EMBL" id="KGE20257.1"/>
    </source>
</evidence>